<reference evidence="2 3" key="1">
    <citation type="submission" date="2019-06" db="EMBL/GenBank/DDBJ databases">
        <title>Whole genome shotgun sequence of Cellulomonas uda NBRC 3747.</title>
        <authorList>
            <person name="Hosoyama A."/>
            <person name="Uohara A."/>
            <person name="Ohji S."/>
            <person name="Ichikawa N."/>
        </authorList>
    </citation>
    <scope>NUCLEOTIDE SEQUENCE [LARGE SCALE GENOMIC DNA]</scope>
    <source>
        <strain evidence="2 3">NBRC 3747</strain>
    </source>
</reference>
<feature type="region of interest" description="Disordered" evidence="1">
    <location>
        <begin position="67"/>
        <end position="88"/>
    </location>
</feature>
<proteinExistence type="predicted"/>
<organism evidence="2 3">
    <name type="scientific">Cellulomonas uda</name>
    <dbReference type="NCBI Taxonomy" id="1714"/>
    <lineage>
        <taxon>Bacteria</taxon>
        <taxon>Bacillati</taxon>
        <taxon>Actinomycetota</taxon>
        <taxon>Actinomycetes</taxon>
        <taxon>Micrococcales</taxon>
        <taxon>Cellulomonadaceae</taxon>
        <taxon>Cellulomonas</taxon>
    </lineage>
</organism>
<comment type="caution">
    <text evidence="2">The sequence shown here is derived from an EMBL/GenBank/DDBJ whole genome shotgun (WGS) entry which is preliminary data.</text>
</comment>
<gene>
    <name evidence="2" type="ORF">CUD01_00040</name>
</gene>
<accession>A0A4Y3K9R8</accession>
<feature type="region of interest" description="Disordered" evidence="1">
    <location>
        <begin position="23"/>
        <end position="51"/>
    </location>
</feature>
<sequence length="88" mass="9590">MRRCSGDALTIYRQYIVHNPSRAIAPATDDDPALPPPLTPLSRSNPGVDRRPVRETVIARGIAALSRSNPGVDRRPVARPPSLAVSRR</sequence>
<dbReference type="EMBL" id="BJLP01000001">
    <property type="protein sequence ID" value="GEA79560.1"/>
    <property type="molecule type" value="Genomic_DNA"/>
</dbReference>
<evidence type="ECO:0000313" key="3">
    <source>
        <dbReference type="Proteomes" id="UP000315842"/>
    </source>
</evidence>
<protein>
    <submittedName>
        <fullName evidence="2">Uncharacterized protein</fullName>
    </submittedName>
</protein>
<keyword evidence="3" id="KW-1185">Reference proteome</keyword>
<dbReference type="AlphaFoldDB" id="A0A4Y3K9R8"/>
<name>A0A4Y3K9R8_CELUD</name>
<evidence type="ECO:0000313" key="2">
    <source>
        <dbReference type="EMBL" id="GEA79560.1"/>
    </source>
</evidence>
<dbReference type="Proteomes" id="UP000315842">
    <property type="component" value="Unassembled WGS sequence"/>
</dbReference>
<evidence type="ECO:0000256" key="1">
    <source>
        <dbReference type="SAM" id="MobiDB-lite"/>
    </source>
</evidence>